<dbReference type="EMBL" id="CP007509">
    <property type="protein sequence ID" value="AHY44211.1"/>
    <property type="molecule type" value="Genomic_DNA"/>
</dbReference>
<dbReference type="Pfam" id="PF00248">
    <property type="entry name" value="Aldo_ket_red"/>
    <property type="match status" value="1"/>
</dbReference>
<evidence type="ECO:0000313" key="3">
    <source>
        <dbReference type="Proteomes" id="UP000025238"/>
    </source>
</evidence>
<dbReference type="SUPFAM" id="SSF51430">
    <property type="entry name" value="NAD(P)-linked oxidoreductase"/>
    <property type="match status" value="1"/>
</dbReference>
<dbReference type="InterPro" id="IPR023210">
    <property type="entry name" value="NADP_OxRdtase_dom"/>
</dbReference>
<dbReference type="InterPro" id="IPR036812">
    <property type="entry name" value="NAD(P)_OxRdtase_dom_sf"/>
</dbReference>
<dbReference type="PATRIC" id="fig|316.97.peg.3549"/>
<evidence type="ECO:0000313" key="2">
    <source>
        <dbReference type="EMBL" id="AHY44211.1"/>
    </source>
</evidence>
<dbReference type="GO" id="GO:0005829">
    <property type="term" value="C:cytosol"/>
    <property type="evidence" value="ECO:0007669"/>
    <property type="project" value="TreeGrafter"/>
</dbReference>
<dbReference type="KEGG" id="pstu:UIB01_17755"/>
<gene>
    <name evidence="2" type="ORF">UIB01_17755</name>
</gene>
<protein>
    <submittedName>
        <fullName evidence="2">Aldo/keto reductase</fullName>
    </submittedName>
</protein>
<organism evidence="2 3">
    <name type="scientific">Stutzerimonas stutzeri</name>
    <name type="common">Pseudomonas stutzeri</name>
    <dbReference type="NCBI Taxonomy" id="316"/>
    <lineage>
        <taxon>Bacteria</taxon>
        <taxon>Pseudomonadati</taxon>
        <taxon>Pseudomonadota</taxon>
        <taxon>Gammaproteobacteria</taxon>
        <taxon>Pseudomonadales</taxon>
        <taxon>Pseudomonadaceae</taxon>
        <taxon>Stutzerimonas</taxon>
    </lineage>
</organism>
<accession>A0A023WW72</accession>
<feature type="domain" description="NADP-dependent oxidoreductase" evidence="1">
    <location>
        <begin position="10"/>
        <end position="271"/>
    </location>
</feature>
<dbReference type="Proteomes" id="UP000025238">
    <property type="component" value="Chromosome"/>
</dbReference>
<evidence type="ECO:0000259" key="1">
    <source>
        <dbReference type="Pfam" id="PF00248"/>
    </source>
</evidence>
<dbReference type="Gene3D" id="3.20.20.100">
    <property type="entry name" value="NADP-dependent oxidoreductase domain"/>
    <property type="match status" value="1"/>
</dbReference>
<dbReference type="PANTHER" id="PTHR43364">
    <property type="entry name" value="NADH-SPECIFIC METHYLGLYOXAL REDUCTASE-RELATED"/>
    <property type="match status" value="1"/>
</dbReference>
<sequence>MASPVLAQPLLLGMMRLLEYPELGEPQALLAFIERCAERGLNGFDHADIYAGGRCEAHFGAALRQAPGLRQRLQIIGKADIVPAEQDCSRWRVKHYDSSARYLRRAVDGSLARLGVERLDGFLLHRPDPLLQVDEVADTLNDLIASGKVGWVGLSNAGILHCQALAQCVPLRCNQIELSLQAQHWVWDGSLHALQAAGLQVLAWSPMGGGRFGERLCSALSEVAADRGATANQVALAWLRQLPGRPLPILGSLRWERIEEALLGAELELDRPAWFYLSEAARGHEVA</sequence>
<dbReference type="AlphaFoldDB" id="A0A023WW72"/>
<dbReference type="PANTHER" id="PTHR43364:SF1">
    <property type="entry name" value="OXIDOREDUCTASE YDHF"/>
    <property type="match status" value="1"/>
</dbReference>
<proteinExistence type="predicted"/>
<name>A0A023WW72_STUST</name>
<reference evidence="2 3" key="1">
    <citation type="submission" date="2014-03" db="EMBL/GenBank/DDBJ databases">
        <title>Complete genome sequence of Pseudomonas stutzeri 19SMN4.</title>
        <authorList>
            <person name="Brunet-Galmes I."/>
            <person name="Nogales B."/>
            <person name="Busquets A."/>
            <person name="Pena A."/>
            <person name="Gomila M."/>
            <person name="Garcia-Valdes E."/>
            <person name="Lalucat J."/>
            <person name="Bennasar A."/>
            <person name="Bosch R."/>
        </authorList>
    </citation>
    <scope>NUCLEOTIDE SEQUENCE [LARGE SCALE GENOMIC DNA]</scope>
    <source>
        <strain evidence="2 3">19SMN4</strain>
    </source>
</reference>
<dbReference type="InterPro" id="IPR050523">
    <property type="entry name" value="AKR_Detox_Biosynth"/>
</dbReference>